<dbReference type="Gene3D" id="1.10.357.140">
    <property type="entry name" value="UbiA prenyltransferase"/>
    <property type="match status" value="1"/>
</dbReference>
<dbReference type="InterPro" id="IPR044878">
    <property type="entry name" value="UbiA_sf"/>
</dbReference>
<keyword evidence="2" id="KW-1003">Cell membrane</keyword>
<dbReference type="Pfam" id="PF01040">
    <property type="entry name" value="UbiA"/>
    <property type="match status" value="1"/>
</dbReference>
<feature type="transmembrane region" description="Helical" evidence="7">
    <location>
        <begin position="273"/>
        <end position="299"/>
    </location>
</feature>
<evidence type="ECO:0000313" key="9">
    <source>
        <dbReference type="Proteomes" id="UP001171299"/>
    </source>
</evidence>
<comment type="caution">
    <text evidence="8">The sequence shown here is derived from an EMBL/GenBank/DDBJ whole genome shotgun (WGS) entry which is preliminary data.</text>
</comment>
<evidence type="ECO:0000256" key="6">
    <source>
        <dbReference type="ARBA" id="ARBA00023136"/>
    </source>
</evidence>
<dbReference type="Gene3D" id="3.40.50.1000">
    <property type="entry name" value="HAD superfamily/HAD-like"/>
    <property type="match status" value="1"/>
</dbReference>
<protein>
    <submittedName>
        <fullName evidence="8">UbiA family prenyltransferase</fullName>
    </submittedName>
</protein>
<dbReference type="Pfam" id="PF12710">
    <property type="entry name" value="HAD"/>
    <property type="match status" value="1"/>
</dbReference>
<evidence type="ECO:0000256" key="7">
    <source>
        <dbReference type="SAM" id="Phobius"/>
    </source>
</evidence>
<comment type="subcellular location">
    <subcellularLocation>
        <location evidence="1">Membrane</location>
        <topology evidence="1">Multi-pass membrane protein</topology>
    </subcellularLocation>
</comment>
<keyword evidence="6 7" id="KW-0472">Membrane</keyword>
<dbReference type="InterPro" id="IPR036412">
    <property type="entry name" value="HAD-like_sf"/>
</dbReference>
<name>A0ABT8Y1F1_9GAMM</name>
<keyword evidence="5 7" id="KW-1133">Transmembrane helix</keyword>
<gene>
    <name evidence="8" type="ORF">Q3404_23470</name>
</gene>
<reference evidence="8" key="1">
    <citation type="submission" date="2023-07" db="EMBL/GenBank/DDBJ databases">
        <title>The extreme plant-growth-promoting properties of Pantoea phytobeneficialis PF55 revealed by functional and genomic analysis.</title>
        <authorList>
            <person name="Nascimento F.X."/>
            <person name="Marcio R.J."/>
        </authorList>
    </citation>
    <scope>NUCLEOTIDE SEQUENCE</scope>
    <source>
        <strain evidence="8">PF55</strain>
    </source>
</reference>
<proteinExistence type="predicted"/>
<evidence type="ECO:0000256" key="3">
    <source>
        <dbReference type="ARBA" id="ARBA00022692"/>
    </source>
</evidence>
<dbReference type="InterPro" id="IPR039653">
    <property type="entry name" value="Prenyltransferase"/>
</dbReference>
<feature type="transmembrane region" description="Helical" evidence="7">
    <location>
        <begin position="471"/>
        <end position="490"/>
    </location>
</feature>
<evidence type="ECO:0000256" key="1">
    <source>
        <dbReference type="ARBA" id="ARBA00004141"/>
    </source>
</evidence>
<dbReference type="EMBL" id="JAUOOM010000032">
    <property type="protein sequence ID" value="MDO6409537.1"/>
    <property type="molecule type" value="Genomic_DNA"/>
</dbReference>
<keyword evidence="9" id="KW-1185">Reference proteome</keyword>
<evidence type="ECO:0000256" key="2">
    <source>
        <dbReference type="ARBA" id="ARBA00022475"/>
    </source>
</evidence>
<keyword evidence="4" id="KW-0479">Metal-binding</keyword>
<accession>A0ABT8Y1F1</accession>
<dbReference type="PANTHER" id="PTHR11048:SF5">
    <property type="entry name" value="DECAPRENYL-PHOSPHATE PHOSPHORIBOSYLTRANSFERASE"/>
    <property type="match status" value="1"/>
</dbReference>
<feature type="transmembrane region" description="Helical" evidence="7">
    <location>
        <begin position="305"/>
        <end position="322"/>
    </location>
</feature>
<feature type="transmembrane region" description="Helical" evidence="7">
    <location>
        <begin position="434"/>
        <end position="451"/>
    </location>
</feature>
<dbReference type="Proteomes" id="UP001171299">
    <property type="component" value="Unassembled WGS sequence"/>
</dbReference>
<sequence length="492" mass="54838">MRSFAFLKSIAGRVVLIGKPLVVDLDGTLIHSDMLHESALRVFRDSPFETLRIPFLLLKGKACLKQHLASRAEFTPKTLPYNEELLEWLKQQREEGRYLVLCTASDKSIADRIAEHLGIFDEVIASDGVSNIAGEHKAAALVQRFQQHGYDYAGNSSTDLPVWSQAHKAIVVNGSNDLVKKAQDIATVERVFPKREIGFSAWRRMLRIHQWLKNLLLLVPLFAAHDVSNGEAWLSLLLAFIAFSLCASSVYIANDLLDLDSDRLHPRKRNRPFASGLIPAWIGVLLAPLLLIISLAVAGLVGKHFLFWLLFYFALTCAYSWLLKRLMLVDCLTLAMLYTLRIVSGAAAVGHDLSFWLLAFSVFLFLSLAFVKRYAELELQLLSGKEKIHGRGYHTADAPLIQTMGIVAGYSSVLVLALYLNSDAVLKLYAAPELIWGAVPVMLFWVSWMWMQAHRGKMHDDPLVFAVKDRASLSAGIIFAAILVAGTVGVSW</sequence>
<dbReference type="PANTHER" id="PTHR11048">
    <property type="entry name" value="PRENYLTRANSFERASES"/>
    <property type="match status" value="1"/>
</dbReference>
<evidence type="ECO:0000256" key="4">
    <source>
        <dbReference type="ARBA" id="ARBA00022723"/>
    </source>
</evidence>
<evidence type="ECO:0000256" key="5">
    <source>
        <dbReference type="ARBA" id="ARBA00022989"/>
    </source>
</evidence>
<dbReference type="InterPro" id="IPR000537">
    <property type="entry name" value="UbiA_prenyltransferase"/>
</dbReference>
<dbReference type="NCBIfam" id="NF006088">
    <property type="entry name" value="PRK08238.1"/>
    <property type="match status" value="1"/>
</dbReference>
<feature type="transmembrane region" description="Helical" evidence="7">
    <location>
        <begin position="396"/>
        <end position="422"/>
    </location>
</feature>
<dbReference type="InterPro" id="IPR023214">
    <property type="entry name" value="HAD_sf"/>
</dbReference>
<dbReference type="CDD" id="cd13963">
    <property type="entry name" value="PT_UbiA_2"/>
    <property type="match status" value="1"/>
</dbReference>
<organism evidence="8 9">
    <name type="scientific">Pantoea phytobeneficialis</name>
    <dbReference type="NCBI Taxonomy" id="2052056"/>
    <lineage>
        <taxon>Bacteria</taxon>
        <taxon>Pseudomonadati</taxon>
        <taxon>Pseudomonadota</taxon>
        <taxon>Gammaproteobacteria</taxon>
        <taxon>Enterobacterales</taxon>
        <taxon>Erwiniaceae</taxon>
        <taxon>Pantoea</taxon>
    </lineage>
</organism>
<dbReference type="RefSeq" id="WP_244633980.1">
    <property type="nucleotide sequence ID" value="NZ_CP024636.1"/>
</dbReference>
<evidence type="ECO:0000313" key="8">
    <source>
        <dbReference type="EMBL" id="MDO6409537.1"/>
    </source>
</evidence>
<keyword evidence="3 7" id="KW-0812">Transmembrane</keyword>
<dbReference type="SUPFAM" id="SSF56784">
    <property type="entry name" value="HAD-like"/>
    <property type="match status" value="1"/>
</dbReference>
<feature type="transmembrane region" description="Helical" evidence="7">
    <location>
        <begin position="233"/>
        <end position="253"/>
    </location>
</feature>